<dbReference type="InterPro" id="IPR009012">
    <property type="entry name" value="GrpE_head"/>
</dbReference>
<dbReference type="GO" id="GO:0051082">
    <property type="term" value="F:unfolded protein binding"/>
    <property type="evidence" value="ECO:0007669"/>
    <property type="project" value="TreeGrafter"/>
</dbReference>
<sequence>MWKKKDNERKEQENGLENEDPMNKKDDFTDAASGEVPPAEQAGDEMPGTAGSEAAGTTGSEAAGAETLDNEIAPEPPVEEKLRQEIEALNDKHLRLFAEFDNFKRRSVKERVELIGTASKGVILALLPVMDDFDRAQKSMETATDVQAIKEGIDLIIAKFRSILSQQGVKEMEAIGMPFDPDLHEAVTNVPAPSEDMKGKVVDQLEKGYYLNDKVIRFAKVLVGA</sequence>
<comment type="subunit">
    <text evidence="3">Homodimer.</text>
</comment>
<dbReference type="GO" id="GO:0006457">
    <property type="term" value="P:protein folding"/>
    <property type="evidence" value="ECO:0007669"/>
    <property type="project" value="InterPro"/>
</dbReference>
<feature type="region of interest" description="Disordered" evidence="6">
    <location>
        <begin position="1"/>
        <end position="76"/>
    </location>
</feature>
<dbReference type="GO" id="GO:0000774">
    <property type="term" value="F:adenyl-nucleotide exchange factor activity"/>
    <property type="evidence" value="ECO:0007669"/>
    <property type="project" value="InterPro"/>
</dbReference>
<dbReference type="Gene3D" id="3.90.20.20">
    <property type="match status" value="1"/>
</dbReference>
<evidence type="ECO:0000256" key="5">
    <source>
        <dbReference type="RuleBase" id="RU004478"/>
    </source>
</evidence>
<dbReference type="CDD" id="cd00446">
    <property type="entry name" value="GrpE"/>
    <property type="match status" value="1"/>
</dbReference>
<evidence type="ECO:0000256" key="3">
    <source>
        <dbReference type="HAMAP-Rule" id="MF_01151"/>
    </source>
</evidence>
<evidence type="ECO:0000256" key="1">
    <source>
        <dbReference type="ARBA" id="ARBA00009054"/>
    </source>
</evidence>
<dbReference type="AlphaFoldDB" id="A0A4R3KR22"/>
<evidence type="ECO:0000256" key="6">
    <source>
        <dbReference type="SAM" id="MobiDB-lite"/>
    </source>
</evidence>
<protein>
    <recommendedName>
        <fullName evidence="3 4">Protein GrpE</fullName>
    </recommendedName>
    <alternativeName>
        <fullName evidence="3">HSP-70 cofactor</fullName>
    </alternativeName>
</protein>
<proteinExistence type="inferred from homology"/>
<dbReference type="GO" id="GO:0051087">
    <property type="term" value="F:protein-folding chaperone binding"/>
    <property type="evidence" value="ECO:0007669"/>
    <property type="project" value="InterPro"/>
</dbReference>
<organism evidence="7 8">
    <name type="scientific">Anseongella ginsenosidimutans</name>
    <dbReference type="NCBI Taxonomy" id="496056"/>
    <lineage>
        <taxon>Bacteria</taxon>
        <taxon>Pseudomonadati</taxon>
        <taxon>Bacteroidota</taxon>
        <taxon>Sphingobacteriia</taxon>
        <taxon>Sphingobacteriales</taxon>
        <taxon>Sphingobacteriaceae</taxon>
        <taxon>Anseongella</taxon>
    </lineage>
</organism>
<evidence type="ECO:0000256" key="4">
    <source>
        <dbReference type="RuleBase" id="RU000639"/>
    </source>
</evidence>
<dbReference type="PANTHER" id="PTHR21237">
    <property type="entry name" value="GRPE PROTEIN"/>
    <property type="match status" value="1"/>
</dbReference>
<dbReference type="Pfam" id="PF01025">
    <property type="entry name" value="GrpE"/>
    <property type="match status" value="1"/>
</dbReference>
<dbReference type="Proteomes" id="UP000295807">
    <property type="component" value="Unassembled WGS sequence"/>
</dbReference>
<dbReference type="InterPro" id="IPR013805">
    <property type="entry name" value="GrpE_CC"/>
</dbReference>
<dbReference type="Gene3D" id="2.30.22.10">
    <property type="entry name" value="Head domain of nucleotide exchange factor GrpE"/>
    <property type="match status" value="1"/>
</dbReference>
<dbReference type="HAMAP" id="MF_01151">
    <property type="entry name" value="GrpE"/>
    <property type="match status" value="1"/>
</dbReference>
<name>A0A4R3KR22_9SPHI</name>
<comment type="function">
    <text evidence="3 4">Participates actively in the response to hyperosmotic and heat shock by preventing the aggregation of stress-denatured proteins, in association with DnaK and GrpE. It is the nucleotide exchange factor for DnaK and may function as a thermosensor. Unfolded proteins bind initially to DnaJ; upon interaction with the DnaJ-bound protein, DnaK hydrolyzes its bound ATP, resulting in the formation of a stable complex. GrpE releases ADP from DnaK; ATP binding to DnaK triggers the release of the substrate protein, thus completing the reaction cycle. Several rounds of ATP-dependent interactions between DnaJ, DnaK and GrpE are required for fully efficient folding.</text>
</comment>
<keyword evidence="2 3" id="KW-0143">Chaperone</keyword>
<comment type="subcellular location">
    <subcellularLocation>
        <location evidence="3">Cytoplasm</location>
    </subcellularLocation>
</comment>
<dbReference type="PRINTS" id="PR00773">
    <property type="entry name" value="GRPEPROTEIN"/>
</dbReference>
<accession>A0A4R3KR22</accession>
<dbReference type="GO" id="GO:0042803">
    <property type="term" value="F:protein homodimerization activity"/>
    <property type="evidence" value="ECO:0007669"/>
    <property type="project" value="InterPro"/>
</dbReference>
<comment type="caution">
    <text evidence="7">The sequence shown here is derived from an EMBL/GenBank/DDBJ whole genome shotgun (WGS) entry which is preliminary data.</text>
</comment>
<evidence type="ECO:0000256" key="2">
    <source>
        <dbReference type="ARBA" id="ARBA00023186"/>
    </source>
</evidence>
<comment type="similarity">
    <text evidence="1 3 5">Belongs to the GrpE family.</text>
</comment>
<evidence type="ECO:0000313" key="8">
    <source>
        <dbReference type="Proteomes" id="UP000295807"/>
    </source>
</evidence>
<dbReference type="PROSITE" id="PS01071">
    <property type="entry name" value="GRPE"/>
    <property type="match status" value="1"/>
</dbReference>
<dbReference type="RefSeq" id="WP_132129149.1">
    <property type="nucleotide sequence ID" value="NZ_CP042432.1"/>
</dbReference>
<feature type="compositionally biased region" description="Low complexity" evidence="6">
    <location>
        <begin position="48"/>
        <end position="67"/>
    </location>
</feature>
<dbReference type="InterPro" id="IPR000740">
    <property type="entry name" value="GrpE"/>
</dbReference>
<gene>
    <name evidence="3" type="primary">grpE</name>
    <name evidence="7" type="ORF">EDD80_105174</name>
</gene>
<feature type="compositionally biased region" description="Basic and acidic residues" evidence="6">
    <location>
        <begin position="1"/>
        <end position="13"/>
    </location>
</feature>
<evidence type="ECO:0000313" key="7">
    <source>
        <dbReference type="EMBL" id="TCS87360.1"/>
    </source>
</evidence>
<dbReference type="PANTHER" id="PTHR21237:SF23">
    <property type="entry name" value="GRPE PROTEIN HOMOLOG, MITOCHONDRIAL"/>
    <property type="match status" value="1"/>
</dbReference>
<dbReference type="OrthoDB" id="9812586at2"/>
<dbReference type="GO" id="GO:0005737">
    <property type="term" value="C:cytoplasm"/>
    <property type="evidence" value="ECO:0007669"/>
    <property type="project" value="UniProtKB-SubCell"/>
</dbReference>
<keyword evidence="3 4" id="KW-0346">Stress response</keyword>
<dbReference type="SUPFAM" id="SSF51064">
    <property type="entry name" value="Head domain of nucleotide exchange factor GrpE"/>
    <property type="match status" value="1"/>
</dbReference>
<keyword evidence="3" id="KW-0963">Cytoplasm</keyword>
<dbReference type="EMBL" id="SMAD01000005">
    <property type="protein sequence ID" value="TCS87360.1"/>
    <property type="molecule type" value="Genomic_DNA"/>
</dbReference>
<dbReference type="SUPFAM" id="SSF58014">
    <property type="entry name" value="Coiled-coil domain of nucleotide exchange factor GrpE"/>
    <property type="match status" value="1"/>
</dbReference>
<reference evidence="7 8" key="1">
    <citation type="submission" date="2019-03" db="EMBL/GenBank/DDBJ databases">
        <title>Genomic Encyclopedia of Type Strains, Phase IV (KMG-IV): sequencing the most valuable type-strain genomes for metagenomic binning, comparative biology and taxonomic classification.</title>
        <authorList>
            <person name="Goeker M."/>
        </authorList>
    </citation>
    <scope>NUCLEOTIDE SEQUENCE [LARGE SCALE GENOMIC DNA]</scope>
    <source>
        <strain evidence="7 8">DSM 21100</strain>
    </source>
</reference>
<keyword evidence="8" id="KW-1185">Reference proteome</keyword>